<keyword evidence="7" id="KW-1185">Reference proteome</keyword>
<dbReference type="InterPro" id="IPR011990">
    <property type="entry name" value="TPR-like_helical_dom_sf"/>
</dbReference>
<gene>
    <name evidence="6" type="ORF">LPJ64_002657</name>
</gene>
<evidence type="ECO:0000256" key="4">
    <source>
        <dbReference type="ARBA" id="ARBA00044511"/>
    </source>
</evidence>
<comment type="caution">
    <text evidence="6">The sequence shown here is derived from an EMBL/GenBank/DDBJ whole genome shotgun (WGS) entry which is preliminary data.</text>
</comment>
<sequence>MVLQRRLRLLGRSLLALRQSRITLLPANSFEFTRHSSSSSSSIRLFCTAPLSTQPMDPIAIDRPEHSLSDRILEKAALNPWNYVLVALEHPIFKSNISMDQIYDLIMHIRQLNGKEFRLGIRDTWQWCNLNCNPDQYKSFPDIPFKSILSNSTPEYRVVEQIINAHVNTVHVKYRYARGRYSGAQNIAGGWKMDVDRKRLLRAMIFNAFFGKKGGVLMNLLLDSGFNRNQFHKALPSRLRGQYSFVSANVFRNMVADAKIIYGRISVQPHTGVFNTLWQTNNVDAGVSLISEIVTGKTVGENKKFDQAVASLCLNLMHVARMCNDHECVWEVFRICHPWVKRSTSAFNILIYADAKACNLNGVVRALKTMRASGALPNAVTWTTIISGMCMSGRLEGAKKLFALHLDSLPYPDETKVGVGSKEKMQDDSYTGLILYAPIMDTVGPDPNLWQQWYMQNSRDSKLDPFISTWIREIASEYHNKKAQSRISRTKGSAALAKGGNIAVRHGQGSSDPDNEAPGYIVPWMPTLATHKIIIKTLAREMQTEQAILYFDLLKSVWPQYGKWAMVKRHSTQFVDPSDKLSDMDYSAAEVSSDINHADGLRSLERILYGHLAEHRSDVRELYGLGPVEPAETANQLAARFYQSHCQRILEMISCIGSSRQGHRRVSDFAEKPVYVEKLVFAKSLHAYALEGDMPTILHHMQRYPQLIDIAVWTSVIRCICVQVLSNSDEQEILYPLFDISEELKPLVPQHILDEKRPNWVTFVLIMASIMASKGMHFTQVTFGTLIHTAAKLSDLMSILQVIEFMHSHSNVPFNVDMLRMILTQEFSFERKCDIVKSFLAASRSRNDVESDGLMIGRMSTINVDSKLLTFVVRLVQRPEDFLFLRDLVDVFAKKCGLQLGEMDYRFIIIKCRELGLQDEANYWTLRLTN</sequence>
<evidence type="ECO:0008006" key="8">
    <source>
        <dbReference type="Google" id="ProtNLM"/>
    </source>
</evidence>
<accession>A0A9W8CKU9</accession>
<feature type="repeat" description="PPR" evidence="5">
    <location>
        <begin position="378"/>
        <end position="412"/>
    </location>
</feature>
<keyword evidence="2" id="KW-0677">Repeat</keyword>
<dbReference type="Pfam" id="PF12854">
    <property type="entry name" value="PPR_1"/>
    <property type="match status" value="1"/>
</dbReference>
<evidence type="ECO:0000256" key="1">
    <source>
        <dbReference type="ARBA" id="ARBA00006192"/>
    </source>
</evidence>
<name>A0A9W8CKU9_9FUNG</name>
<evidence type="ECO:0000313" key="6">
    <source>
        <dbReference type="EMBL" id="KAJ1645815.1"/>
    </source>
</evidence>
<dbReference type="Gene3D" id="1.25.40.10">
    <property type="entry name" value="Tetratricopeptide repeat domain"/>
    <property type="match status" value="1"/>
</dbReference>
<comment type="subunit">
    <text evidence="4">Binds to mitochondrial small subunit 15S rRNA.</text>
</comment>
<protein>
    <recommendedName>
        <fullName evidence="8">Pentatricopeptide repeat-containing protein</fullName>
    </recommendedName>
</protein>
<dbReference type="InterPro" id="IPR002885">
    <property type="entry name" value="PPR_rpt"/>
</dbReference>
<dbReference type="AlphaFoldDB" id="A0A9W8CKU9"/>
<proteinExistence type="inferred from homology"/>
<comment type="function">
    <text evidence="3">Regulates mitochondrial small subunit maturation by controlling 15S rRNA 5'-end processing. Localizes to the 5' precursor of the 15S rRNA in a position that is subsequently occupied by mS47 in the mature yeast mtSSU. Uses structure and sequence-specific RNA recognition, binding to a single-stranded region of the precursor and specifically recognizing bases -6 to -1. The exchange of Ccm1 for mS47 is coupled to the irreversible removal of precursor rRNA that is accompanied by conformational changes of the mitoribosomal proteins uS5m and mS26. These conformational changes signal completion of 5'-end rRNA processing through protection of the mature 5'-end of the 15S rRNA and stabilization of mS47. The removal of the 5' precursor together with the dissociation of Ccm1 may be catalyzed by the 5'-3' exoribonuclease Pet127. Involved in the specific removal of group I introns in mitochondrial encoded transcripts.</text>
</comment>
<evidence type="ECO:0000256" key="2">
    <source>
        <dbReference type="ARBA" id="ARBA00022737"/>
    </source>
</evidence>
<dbReference type="PROSITE" id="PS51375">
    <property type="entry name" value="PPR"/>
    <property type="match status" value="1"/>
</dbReference>
<evidence type="ECO:0000256" key="3">
    <source>
        <dbReference type="ARBA" id="ARBA00044493"/>
    </source>
</evidence>
<dbReference type="Proteomes" id="UP001145021">
    <property type="component" value="Unassembled WGS sequence"/>
</dbReference>
<dbReference type="EMBL" id="JANBOH010000088">
    <property type="protein sequence ID" value="KAJ1645815.1"/>
    <property type="molecule type" value="Genomic_DNA"/>
</dbReference>
<reference evidence="6" key="1">
    <citation type="submission" date="2022-07" db="EMBL/GenBank/DDBJ databases">
        <title>Phylogenomic reconstructions and comparative analyses of Kickxellomycotina fungi.</title>
        <authorList>
            <person name="Reynolds N.K."/>
            <person name="Stajich J.E."/>
            <person name="Barry K."/>
            <person name="Grigoriev I.V."/>
            <person name="Crous P."/>
            <person name="Smith M.E."/>
        </authorList>
    </citation>
    <scope>NUCLEOTIDE SEQUENCE</scope>
    <source>
        <strain evidence="6">NBRC 105413</strain>
    </source>
</reference>
<dbReference type="PANTHER" id="PTHR47447">
    <property type="entry name" value="OS03G0856100 PROTEIN"/>
    <property type="match status" value="1"/>
</dbReference>
<comment type="similarity">
    <text evidence="1">Belongs to the CCM1 family.</text>
</comment>
<organism evidence="6 7">
    <name type="scientific">Coemansia asiatica</name>
    <dbReference type="NCBI Taxonomy" id="1052880"/>
    <lineage>
        <taxon>Eukaryota</taxon>
        <taxon>Fungi</taxon>
        <taxon>Fungi incertae sedis</taxon>
        <taxon>Zoopagomycota</taxon>
        <taxon>Kickxellomycotina</taxon>
        <taxon>Kickxellomycetes</taxon>
        <taxon>Kickxellales</taxon>
        <taxon>Kickxellaceae</taxon>
        <taxon>Coemansia</taxon>
    </lineage>
</organism>
<dbReference type="PANTHER" id="PTHR47447:SF17">
    <property type="entry name" value="OS12G0638900 PROTEIN"/>
    <property type="match status" value="1"/>
</dbReference>
<evidence type="ECO:0000256" key="5">
    <source>
        <dbReference type="PROSITE-ProRule" id="PRU00708"/>
    </source>
</evidence>
<dbReference type="NCBIfam" id="TIGR00756">
    <property type="entry name" value="PPR"/>
    <property type="match status" value="1"/>
</dbReference>
<evidence type="ECO:0000313" key="7">
    <source>
        <dbReference type="Proteomes" id="UP001145021"/>
    </source>
</evidence>